<sequence>MRDNVLVFYSRSVFDISATYKERFNELLKMAARLKDSCLAGERKVAGFTNLIGDCWYAFYHNEPILKGNINRVDDTQYEFIRHLLKNEEYVQWHSLTQGDDLLSVLTSISIAEQLLQNLELLNNDTYAVNSGQELGASTAQMKAHIRQLGETSISMMLQENKKKIRNTKKAVRTVGTMDGKKIENIPLSDQFKLASVIGQRKELQRIADLVGRFKKIAMKKQKMKNQRNMEFRNISTGHEVSRILPLELANYMMRPSKLDFLKRLSEQQTFVFGTKGKARKGKGPIIVCIDESSSMTAIKEQSKAFCIALLTIAKKQKRDFAIVPFATNIGEVVFFRKGQATTDDLIQFSNSFLGGGTNYELPLRESLNILLKSEFNKADLLFVTDGSSFLPTRFVEEFNHLKKKKQFECTAVVLTNLFNAIDLNVVQKFSDRVIEVNELFEAGDAFVL</sequence>
<dbReference type="InterPro" id="IPR002035">
    <property type="entry name" value="VWF_A"/>
</dbReference>
<dbReference type="Gene3D" id="3.40.50.410">
    <property type="entry name" value="von Willebrand factor, type A domain"/>
    <property type="match status" value="1"/>
</dbReference>
<dbReference type="PANTHER" id="PTHR36846">
    <property type="entry name" value="PROTEIN VIAA"/>
    <property type="match status" value="1"/>
</dbReference>
<dbReference type="RefSeq" id="WP_191699074.1">
    <property type="nucleotide sequence ID" value="NZ_JACSPZ010000002.1"/>
</dbReference>
<organism evidence="2 3">
    <name type="scientific">Solibacillus faecavium</name>
    <dbReference type="NCBI Taxonomy" id="2762221"/>
    <lineage>
        <taxon>Bacteria</taxon>
        <taxon>Bacillati</taxon>
        <taxon>Bacillota</taxon>
        <taxon>Bacilli</taxon>
        <taxon>Bacillales</taxon>
        <taxon>Caryophanaceae</taxon>
        <taxon>Solibacillus</taxon>
    </lineage>
</organism>
<dbReference type="EMBL" id="JACSPZ010000002">
    <property type="protein sequence ID" value="MBD8036115.1"/>
    <property type="molecule type" value="Genomic_DNA"/>
</dbReference>
<dbReference type="PANTHER" id="PTHR36846:SF1">
    <property type="entry name" value="PROTEIN VIAA"/>
    <property type="match status" value="1"/>
</dbReference>
<dbReference type="SUPFAM" id="SSF53300">
    <property type="entry name" value="vWA-like"/>
    <property type="match status" value="1"/>
</dbReference>
<gene>
    <name evidence="2" type="ORF">H9635_05125</name>
</gene>
<protein>
    <submittedName>
        <fullName evidence="2">VWA domain-containing protein</fullName>
    </submittedName>
</protein>
<keyword evidence="3" id="KW-1185">Reference proteome</keyword>
<evidence type="ECO:0000313" key="3">
    <source>
        <dbReference type="Proteomes" id="UP000619101"/>
    </source>
</evidence>
<dbReference type="InterPro" id="IPR036465">
    <property type="entry name" value="vWFA_dom_sf"/>
</dbReference>
<proteinExistence type="predicted"/>
<dbReference type="Proteomes" id="UP000619101">
    <property type="component" value="Unassembled WGS sequence"/>
</dbReference>
<feature type="domain" description="VWFA" evidence="1">
    <location>
        <begin position="283"/>
        <end position="449"/>
    </location>
</feature>
<accession>A0ABR8XVZ5</accession>
<dbReference type="SMART" id="SM00327">
    <property type="entry name" value="VWA"/>
    <property type="match status" value="1"/>
</dbReference>
<reference evidence="2 3" key="1">
    <citation type="submission" date="2020-08" db="EMBL/GenBank/DDBJ databases">
        <title>A Genomic Blueprint of the Chicken Gut Microbiome.</title>
        <authorList>
            <person name="Gilroy R."/>
            <person name="Ravi A."/>
            <person name="Getino M."/>
            <person name="Pursley I."/>
            <person name="Horton D.L."/>
            <person name="Alikhan N.-F."/>
            <person name="Baker D."/>
            <person name="Gharbi K."/>
            <person name="Hall N."/>
            <person name="Watson M."/>
            <person name="Adriaenssens E.M."/>
            <person name="Foster-Nyarko E."/>
            <person name="Jarju S."/>
            <person name="Secka A."/>
            <person name="Antonio M."/>
            <person name="Oren A."/>
            <person name="Chaudhuri R."/>
            <person name="La Ragione R.M."/>
            <person name="Hildebrand F."/>
            <person name="Pallen M.J."/>
        </authorList>
    </citation>
    <scope>NUCLEOTIDE SEQUENCE [LARGE SCALE GENOMIC DNA]</scope>
    <source>
        <strain evidence="2 3">A46</strain>
    </source>
</reference>
<name>A0ABR8XVZ5_9BACL</name>
<evidence type="ECO:0000259" key="1">
    <source>
        <dbReference type="SMART" id="SM00327"/>
    </source>
</evidence>
<evidence type="ECO:0000313" key="2">
    <source>
        <dbReference type="EMBL" id="MBD8036115.1"/>
    </source>
</evidence>
<dbReference type="Pfam" id="PF13519">
    <property type="entry name" value="VWA_2"/>
    <property type="match status" value="1"/>
</dbReference>
<comment type="caution">
    <text evidence="2">The sequence shown here is derived from an EMBL/GenBank/DDBJ whole genome shotgun (WGS) entry which is preliminary data.</text>
</comment>